<comment type="subcellular location">
    <subcellularLocation>
        <location evidence="1 6">Membrane</location>
        <topology evidence="1 6">Multi-pass membrane protein</topology>
    </subcellularLocation>
</comment>
<dbReference type="Pfam" id="PF01169">
    <property type="entry name" value="GDT1"/>
    <property type="match status" value="2"/>
</dbReference>
<evidence type="ECO:0000256" key="3">
    <source>
        <dbReference type="ARBA" id="ARBA00022692"/>
    </source>
</evidence>
<protein>
    <recommendedName>
        <fullName evidence="6">GDT1 family protein</fullName>
    </recommendedName>
</protein>
<reference evidence="7 9" key="2">
    <citation type="submission" date="2020-08" db="EMBL/GenBank/DDBJ databases">
        <title>Genomic Encyclopedia of Type Strains, Phase IV (KMG-IV): sequencing the most valuable type-strain genomes for metagenomic binning, comparative biology and taxonomic classification.</title>
        <authorList>
            <person name="Goeker M."/>
        </authorList>
    </citation>
    <scope>NUCLEOTIDE SEQUENCE [LARGE SCALE GENOMIC DNA]</scope>
    <source>
        <strain evidence="7 9">DSM 103679</strain>
    </source>
</reference>
<keyword evidence="9" id="KW-1185">Reference proteome</keyword>
<name>A0A840SH39_9SPIR</name>
<comment type="similarity">
    <text evidence="2 6">Belongs to the GDT1 family.</text>
</comment>
<organism evidence="7 9">
    <name type="scientific">Treponema rectale</name>
    <dbReference type="NCBI Taxonomy" id="744512"/>
    <lineage>
        <taxon>Bacteria</taxon>
        <taxon>Pseudomonadati</taxon>
        <taxon>Spirochaetota</taxon>
        <taxon>Spirochaetia</taxon>
        <taxon>Spirochaetales</taxon>
        <taxon>Treponemataceae</taxon>
        <taxon>Treponema</taxon>
    </lineage>
</organism>
<evidence type="ECO:0000313" key="10">
    <source>
        <dbReference type="Proteomes" id="UP000593591"/>
    </source>
</evidence>
<dbReference type="EMBL" id="JACHFR010000005">
    <property type="protein sequence ID" value="MBB5220060.1"/>
    <property type="molecule type" value="Genomic_DNA"/>
</dbReference>
<proteinExistence type="inferred from homology"/>
<dbReference type="InterPro" id="IPR001727">
    <property type="entry name" value="GDT1-like"/>
</dbReference>
<keyword evidence="3 6" id="KW-0812">Transmembrane</keyword>
<dbReference type="GO" id="GO:0016020">
    <property type="term" value="C:membrane"/>
    <property type="evidence" value="ECO:0007669"/>
    <property type="project" value="UniProtKB-SubCell"/>
</dbReference>
<feature type="transmembrane region" description="Helical" evidence="6">
    <location>
        <begin position="135"/>
        <end position="159"/>
    </location>
</feature>
<evidence type="ECO:0000256" key="6">
    <source>
        <dbReference type="RuleBase" id="RU365102"/>
    </source>
</evidence>
<evidence type="ECO:0000313" key="8">
    <source>
        <dbReference type="EMBL" id="QOS40627.1"/>
    </source>
</evidence>
<dbReference type="Proteomes" id="UP000593591">
    <property type="component" value="Chromosome"/>
</dbReference>
<feature type="transmembrane region" description="Helical" evidence="6">
    <location>
        <begin position="65"/>
        <end position="86"/>
    </location>
</feature>
<evidence type="ECO:0000256" key="2">
    <source>
        <dbReference type="ARBA" id="ARBA00009190"/>
    </source>
</evidence>
<feature type="transmembrane region" description="Helical" evidence="6">
    <location>
        <begin position="98"/>
        <end position="115"/>
    </location>
</feature>
<evidence type="ECO:0000313" key="7">
    <source>
        <dbReference type="EMBL" id="MBB5220060.1"/>
    </source>
</evidence>
<dbReference type="GO" id="GO:0046873">
    <property type="term" value="F:metal ion transmembrane transporter activity"/>
    <property type="evidence" value="ECO:0007669"/>
    <property type="project" value="InterPro"/>
</dbReference>
<reference evidence="8 10" key="1">
    <citation type="submission" date="2018-08" db="EMBL/GenBank/DDBJ databases">
        <title>The first complete genome of Treponema rectale (CHPAT), a commensal spirochete of the bovine rectum.</title>
        <authorList>
            <person name="Staton G.J."/>
            <person name="Clegg S.R."/>
            <person name="Carter S.D."/>
            <person name="Radford A.D."/>
            <person name="Darby A."/>
            <person name="Hall N."/>
            <person name="Birtles R.J."/>
            <person name="Evans N.J."/>
        </authorList>
    </citation>
    <scope>NUCLEOTIDE SEQUENCE [LARGE SCALE GENOMIC DNA]</scope>
    <source>
        <strain evidence="8 10">CHPA</strain>
    </source>
</reference>
<accession>A0A840SH39</accession>
<evidence type="ECO:0000256" key="5">
    <source>
        <dbReference type="ARBA" id="ARBA00023136"/>
    </source>
</evidence>
<evidence type="ECO:0000256" key="1">
    <source>
        <dbReference type="ARBA" id="ARBA00004141"/>
    </source>
</evidence>
<dbReference type="RefSeq" id="WP_184653762.1">
    <property type="nucleotide sequence ID" value="NZ_JACHFR010000005.1"/>
</dbReference>
<feature type="transmembrane region" description="Helical" evidence="6">
    <location>
        <begin position="197"/>
        <end position="217"/>
    </location>
</feature>
<dbReference type="KEGG" id="trc:DYE49_09210"/>
<feature type="transmembrane region" description="Helical" evidence="6">
    <location>
        <begin position="37"/>
        <end position="59"/>
    </location>
</feature>
<dbReference type="PANTHER" id="PTHR12608:SF1">
    <property type="entry name" value="TRANSMEMBRANE PROTEIN 165"/>
    <property type="match status" value="1"/>
</dbReference>
<feature type="transmembrane region" description="Helical" evidence="6">
    <location>
        <begin position="166"/>
        <end position="185"/>
    </location>
</feature>
<evidence type="ECO:0000313" key="9">
    <source>
        <dbReference type="Proteomes" id="UP000578697"/>
    </source>
</evidence>
<keyword evidence="4 6" id="KW-1133">Transmembrane helix</keyword>
<dbReference type="EMBL" id="CP031517">
    <property type="protein sequence ID" value="QOS40627.1"/>
    <property type="molecule type" value="Genomic_DNA"/>
</dbReference>
<dbReference type="AlphaFoldDB" id="A0A840SH39"/>
<keyword evidence="5 6" id="KW-0472">Membrane</keyword>
<dbReference type="Proteomes" id="UP000578697">
    <property type="component" value="Unassembled WGS sequence"/>
</dbReference>
<dbReference type="PANTHER" id="PTHR12608">
    <property type="entry name" value="TRANSMEMBRANE PROTEIN HTP-1 RELATED"/>
    <property type="match status" value="1"/>
</dbReference>
<evidence type="ECO:0000256" key="4">
    <source>
        <dbReference type="ARBA" id="ARBA00022989"/>
    </source>
</evidence>
<gene>
    <name evidence="8" type="ORF">DYE49_09210</name>
    <name evidence="7" type="ORF">HNP77_002450</name>
</gene>
<sequence>MVFKFFTILLTVFIAEMGDKTQLLLVAFSSKYKVRDIVCGTGAAILVLNALAVMLGSFAGSLIPLWIVKLSAGILFLFFSVTSLCSDEDEENKKIIKSAVAAAAVFFSFMIAEFGDKTQFAALTFGANEGLKLCIFVWAACSAGLFLADMIGLAAGLLLKKNFSSFFIKILSAVLFAFFGFTSVYTGIRLSPYDLPLWKIMGGIGIVFLLILLVLIFRRKSCR</sequence>